<proteinExistence type="predicted"/>
<reference evidence="1" key="2">
    <citation type="journal article" date="2015" name="Data Brief">
        <title>Shoot transcriptome of the giant reed, Arundo donax.</title>
        <authorList>
            <person name="Barrero R.A."/>
            <person name="Guerrero F.D."/>
            <person name="Moolhuijzen P."/>
            <person name="Goolsby J.A."/>
            <person name="Tidwell J."/>
            <person name="Bellgard S.E."/>
            <person name="Bellgard M.I."/>
        </authorList>
    </citation>
    <scope>NUCLEOTIDE SEQUENCE</scope>
    <source>
        <tissue evidence="1">Shoot tissue taken approximately 20 cm above the soil surface</tissue>
    </source>
</reference>
<dbReference type="EMBL" id="GBRH01159262">
    <property type="protein sequence ID" value="JAE38634.1"/>
    <property type="molecule type" value="Transcribed_RNA"/>
</dbReference>
<sequence>MISCYMGALHLWFLRCILWRPDILCLSLGFFLGDVNING</sequence>
<name>A0A0A9HS63_ARUDO</name>
<organism evidence="1">
    <name type="scientific">Arundo donax</name>
    <name type="common">Giant reed</name>
    <name type="synonym">Donax arundinaceus</name>
    <dbReference type="NCBI Taxonomy" id="35708"/>
    <lineage>
        <taxon>Eukaryota</taxon>
        <taxon>Viridiplantae</taxon>
        <taxon>Streptophyta</taxon>
        <taxon>Embryophyta</taxon>
        <taxon>Tracheophyta</taxon>
        <taxon>Spermatophyta</taxon>
        <taxon>Magnoliopsida</taxon>
        <taxon>Liliopsida</taxon>
        <taxon>Poales</taxon>
        <taxon>Poaceae</taxon>
        <taxon>PACMAD clade</taxon>
        <taxon>Arundinoideae</taxon>
        <taxon>Arundineae</taxon>
        <taxon>Arundo</taxon>
    </lineage>
</organism>
<protein>
    <submittedName>
        <fullName evidence="1">Uncharacterized protein</fullName>
    </submittedName>
</protein>
<dbReference type="AlphaFoldDB" id="A0A0A9HS63"/>
<accession>A0A0A9HS63</accession>
<reference evidence="1" key="1">
    <citation type="submission" date="2014-09" db="EMBL/GenBank/DDBJ databases">
        <authorList>
            <person name="Magalhaes I.L.F."/>
            <person name="Oliveira U."/>
            <person name="Santos F.R."/>
            <person name="Vidigal T.H.D.A."/>
            <person name="Brescovit A.D."/>
            <person name="Santos A.J."/>
        </authorList>
    </citation>
    <scope>NUCLEOTIDE SEQUENCE</scope>
    <source>
        <tissue evidence="1">Shoot tissue taken approximately 20 cm above the soil surface</tissue>
    </source>
</reference>
<evidence type="ECO:0000313" key="1">
    <source>
        <dbReference type="EMBL" id="JAE38634.1"/>
    </source>
</evidence>